<evidence type="ECO:0000313" key="4">
    <source>
        <dbReference type="Proteomes" id="UP000321306"/>
    </source>
</evidence>
<feature type="region of interest" description="Disordered" evidence="1">
    <location>
        <begin position="226"/>
        <end position="283"/>
    </location>
</feature>
<evidence type="ECO:0000313" key="3">
    <source>
        <dbReference type="EMBL" id="GEM44529.1"/>
    </source>
</evidence>
<keyword evidence="4" id="KW-1185">Reference proteome</keyword>
<evidence type="ECO:0000256" key="1">
    <source>
        <dbReference type="SAM" id="MobiDB-lite"/>
    </source>
</evidence>
<gene>
    <name evidence="3" type="ORF">DC3_01640</name>
</gene>
<dbReference type="EMBL" id="BJXB01000001">
    <property type="protein sequence ID" value="GEM44529.1"/>
    <property type="molecule type" value="Genomic_DNA"/>
</dbReference>
<dbReference type="AlphaFoldDB" id="A0A511MVC2"/>
<feature type="domain" description="PatA-like N-terminal" evidence="2">
    <location>
        <begin position="136"/>
        <end position="223"/>
    </location>
</feature>
<feature type="compositionally biased region" description="Low complexity" evidence="1">
    <location>
        <begin position="269"/>
        <end position="283"/>
    </location>
</feature>
<accession>A0A511MVC2</accession>
<comment type="caution">
    <text evidence="3">The sequence shown here is derived from an EMBL/GenBank/DDBJ whole genome shotgun (WGS) entry which is preliminary data.</text>
</comment>
<evidence type="ECO:0000259" key="2">
    <source>
        <dbReference type="Pfam" id="PF14332"/>
    </source>
</evidence>
<dbReference type="RefSeq" id="WP_186815749.1">
    <property type="nucleotide sequence ID" value="NZ_BJXB01000001.1"/>
</dbReference>
<sequence length="410" mass="44847">MSNAILAPVPHLLLISEIAQMLQEKLRQSVASASKWLVHSCTHMDQALQMDFPQGPDLVVLEVPSQGKGLSSQLDQARTLWPHSAYMLFTSNPKLDVLDLKNQFEDITILQAPDLRTLCSSIEQHMKATFPFSGQELSLTEVLKLLARQKKSVMVRVHAGHHWGRLHLEQGILIDAKVESRPAQGYEAALEMLSWHGIKVFLERLPALLPHPINPELATLLLEDAAPSGTPDHAAIPQEGSQDPMFFKRPTRRAMDPPGPETPQPPSQPEQEPVPSSPAAEAAPVKSEVYNMASIKETLESSLSTIDGATAAALVDYNSGMALGTAGGGMNLELAAGGNTDVVRAKLRTMKSLGIQGQIEDILITLDNQYHIIYLIPNTPLFLYLVLQKDRANLALARYKLKSLGGELKV</sequence>
<dbReference type="Pfam" id="PF14332">
    <property type="entry name" value="DUF4388"/>
    <property type="match status" value="1"/>
</dbReference>
<dbReference type="Proteomes" id="UP000321306">
    <property type="component" value="Unassembled WGS sequence"/>
</dbReference>
<feature type="compositionally biased region" description="Pro residues" evidence="1">
    <location>
        <begin position="257"/>
        <end position="268"/>
    </location>
</feature>
<dbReference type="InterPro" id="IPR025497">
    <property type="entry name" value="PatA-like_N"/>
</dbReference>
<reference evidence="3 4" key="1">
    <citation type="submission" date="2019-07" db="EMBL/GenBank/DDBJ databases">
        <title>Whole genome shotgun sequence of Deinococcus cellulosilyticus NBRC 106333.</title>
        <authorList>
            <person name="Hosoyama A."/>
            <person name="Uohara A."/>
            <person name="Ohji S."/>
            <person name="Ichikawa N."/>
        </authorList>
    </citation>
    <scope>NUCLEOTIDE SEQUENCE [LARGE SCALE GENOMIC DNA]</scope>
    <source>
        <strain evidence="3 4">NBRC 106333</strain>
    </source>
</reference>
<protein>
    <recommendedName>
        <fullName evidence="2">PatA-like N-terminal domain-containing protein</fullName>
    </recommendedName>
</protein>
<proteinExistence type="predicted"/>
<name>A0A511MVC2_DEIC1</name>
<organism evidence="3 4">
    <name type="scientific">Deinococcus cellulosilyticus (strain DSM 18568 / NBRC 106333 / KACC 11606 / 5516J-15)</name>
    <dbReference type="NCBI Taxonomy" id="1223518"/>
    <lineage>
        <taxon>Bacteria</taxon>
        <taxon>Thermotogati</taxon>
        <taxon>Deinococcota</taxon>
        <taxon>Deinococci</taxon>
        <taxon>Deinococcales</taxon>
        <taxon>Deinococcaceae</taxon>
        <taxon>Deinococcus</taxon>
    </lineage>
</organism>